<feature type="transmembrane region" description="Helical" evidence="7">
    <location>
        <begin position="168"/>
        <end position="187"/>
    </location>
</feature>
<dbReference type="Proteomes" id="UP000474957">
    <property type="component" value="Unassembled WGS sequence"/>
</dbReference>
<dbReference type="PANTHER" id="PTHR30250:SF10">
    <property type="entry name" value="LIPOPOLYSACCHARIDE BIOSYNTHESIS PROTEIN WZXC"/>
    <property type="match status" value="1"/>
</dbReference>
<feature type="transmembrane region" description="Helical" evidence="7">
    <location>
        <begin position="143"/>
        <end position="162"/>
    </location>
</feature>
<evidence type="ECO:0000256" key="2">
    <source>
        <dbReference type="ARBA" id="ARBA00007430"/>
    </source>
</evidence>
<feature type="transmembrane region" description="Helical" evidence="7">
    <location>
        <begin position="37"/>
        <end position="54"/>
    </location>
</feature>
<comment type="similarity">
    <text evidence="2">Belongs to the polysaccharide synthase family.</text>
</comment>
<evidence type="ECO:0000256" key="4">
    <source>
        <dbReference type="ARBA" id="ARBA00022692"/>
    </source>
</evidence>
<feature type="transmembrane region" description="Helical" evidence="7">
    <location>
        <begin position="355"/>
        <end position="371"/>
    </location>
</feature>
<dbReference type="EMBL" id="WIND01000024">
    <property type="protein sequence ID" value="MSU91699.1"/>
    <property type="molecule type" value="Genomic_DNA"/>
</dbReference>
<gene>
    <name evidence="8" type="ORF">GE300_19145</name>
</gene>
<keyword evidence="5 7" id="KW-1133">Transmembrane helix</keyword>
<dbReference type="AlphaFoldDB" id="A0A6L5Z5U8"/>
<comment type="caution">
    <text evidence="8">The sequence shown here is derived from an EMBL/GenBank/DDBJ whole genome shotgun (WGS) entry which is preliminary data.</text>
</comment>
<evidence type="ECO:0000313" key="8">
    <source>
        <dbReference type="EMBL" id="MSU91699.1"/>
    </source>
</evidence>
<comment type="subcellular location">
    <subcellularLocation>
        <location evidence="1">Cell membrane</location>
        <topology evidence="1">Multi-pass membrane protein</topology>
    </subcellularLocation>
</comment>
<sequence>MSVRRGLLYSFGQTGGQFFIQFFSAIVIARLLPPAELGVAAVALAAIAILESLREFGVRRYLIKEPELTDDKIRTVFGIALLVSWAMAAAIFFSRHAIAGFYDEPRLAPIFALLAVSFLILPIGLPAGGLLRRDRRYRELSVIVLAATLANTVVSILFAWAGHGPISLAWGAVAQSAVLVVMTLAYRRDHIRLRPSLKEWRAIAGFGGLSSLEAVISTLGSQLPQVLMGKVFAFAAVGYYVRSYRLAIMVQRLFLSSVNWVTGTELGAKHRVGADMRPMLMKATAYTLIIAWPALLFMAIEARPIIELLFGEAWAPAAPVLQALCVAQLLQVVMGQAIAVYIATGDVKLKLRNEVILQSIALALLLVGLSYSVLVVAWLRVGFGLAHVVVHMTALRRYVGLDYRALGAAVAQPAAIAALFAVALIGLRLALPEPWRDHPLSVFPLAAVMAGVYALLLLAVRHPLLAEVTRLARRRPV</sequence>
<proteinExistence type="inferred from homology"/>
<reference evidence="8 9" key="1">
    <citation type="submission" date="2019-10" db="EMBL/GenBank/DDBJ databases">
        <title>Cognatihalovulum marinum gen. nov. sp. nov., a new member of the family Rhodobacteraceae isolated from deep seawater of the Northwest Indian Ocean.</title>
        <authorList>
            <person name="Ruan C."/>
            <person name="Wang J."/>
            <person name="Zheng X."/>
            <person name="Song L."/>
            <person name="Zhu Y."/>
            <person name="Huang Y."/>
            <person name="Lu Z."/>
            <person name="Du W."/>
            <person name="Huang L."/>
            <person name="Dai X."/>
        </authorList>
    </citation>
    <scope>NUCLEOTIDE SEQUENCE [LARGE SCALE GENOMIC DNA]</scope>
    <source>
        <strain evidence="8 9">2CG4</strain>
    </source>
</reference>
<evidence type="ECO:0000256" key="3">
    <source>
        <dbReference type="ARBA" id="ARBA00022475"/>
    </source>
</evidence>
<dbReference type="InterPro" id="IPR050833">
    <property type="entry name" value="Poly_Biosynth_Transport"/>
</dbReference>
<feature type="transmembrane region" description="Helical" evidence="7">
    <location>
        <begin position="377"/>
        <end position="394"/>
    </location>
</feature>
<feature type="transmembrane region" description="Helical" evidence="7">
    <location>
        <begin position="442"/>
        <end position="460"/>
    </location>
</feature>
<keyword evidence="3" id="KW-1003">Cell membrane</keyword>
<keyword evidence="4 7" id="KW-0812">Transmembrane</keyword>
<feature type="transmembrane region" description="Helical" evidence="7">
    <location>
        <begin position="320"/>
        <end position="343"/>
    </location>
</feature>
<dbReference type="Pfam" id="PF13440">
    <property type="entry name" value="Polysacc_synt_3"/>
    <property type="match status" value="1"/>
</dbReference>
<feature type="transmembrane region" description="Helical" evidence="7">
    <location>
        <begin position="279"/>
        <end position="300"/>
    </location>
</feature>
<organism evidence="8 9">
    <name type="scientific">Halovulum marinum</name>
    <dbReference type="NCBI Taxonomy" id="2662447"/>
    <lineage>
        <taxon>Bacteria</taxon>
        <taxon>Pseudomonadati</taxon>
        <taxon>Pseudomonadota</taxon>
        <taxon>Alphaproteobacteria</taxon>
        <taxon>Rhodobacterales</taxon>
        <taxon>Paracoccaceae</taxon>
        <taxon>Halovulum</taxon>
    </lineage>
</organism>
<dbReference type="RefSeq" id="WP_154449130.1">
    <property type="nucleotide sequence ID" value="NZ_WIND01000024.1"/>
</dbReference>
<feature type="transmembrane region" description="Helical" evidence="7">
    <location>
        <begin position="75"/>
        <end position="98"/>
    </location>
</feature>
<name>A0A6L5Z5U8_9RHOB</name>
<evidence type="ECO:0000256" key="1">
    <source>
        <dbReference type="ARBA" id="ARBA00004651"/>
    </source>
</evidence>
<evidence type="ECO:0000256" key="7">
    <source>
        <dbReference type="SAM" id="Phobius"/>
    </source>
</evidence>
<dbReference type="PANTHER" id="PTHR30250">
    <property type="entry name" value="PST FAMILY PREDICTED COLANIC ACID TRANSPORTER"/>
    <property type="match status" value="1"/>
</dbReference>
<evidence type="ECO:0000256" key="5">
    <source>
        <dbReference type="ARBA" id="ARBA00022989"/>
    </source>
</evidence>
<keyword evidence="9" id="KW-1185">Reference proteome</keyword>
<protein>
    <submittedName>
        <fullName evidence="8">Oligosaccharide flippase family protein</fullName>
    </submittedName>
</protein>
<keyword evidence="6 7" id="KW-0472">Membrane</keyword>
<accession>A0A6L5Z5U8</accession>
<evidence type="ECO:0000313" key="9">
    <source>
        <dbReference type="Proteomes" id="UP000474957"/>
    </source>
</evidence>
<feature type="transmembrane region" description="Helical" evidence="7">
    <location>
        <begin position="7"/>
        <end position="31"/>
    </location>
</feature>
<feature type="transmembrane region" description="Helical" evidence="7">
    <location>
        <begin position="110"/>
        <end position="131"/>
    </location>
</feature>
<feature type="transmembrane region" description="Helical" evidence="7">
    <location>
        <begin position="406"/>
        <end position="430"/>
    </location>
</feature>
<evidence type="ECO:0000256" key="6">
    <source>
        <dbReference type="ARBA" id="ARBA00023136"/>
    </source>
</evidence>
<dbReference type="GO" id="GO:0005886">
    <property type="term" value="C:plasma membrane"/>
    <property type="evidence" value="ECO:0007669"/>
    <property type="project" value="UniProtKB-SubCell"/>
</dbReference>